<keyword evidence="2" id="KW-0812">Transmembrane</keyword>
<gene>
    <name evidence="3" type="ORF">UFOPK2579_01218</name>
</gene>
<accession>A0A6J6Q4D8</accession>
<organism evidence="3">
    <name type="scientific">freshwater metagenome</name>
    <dbReference type="NCBI Taxonomy" id="449393"/>
    <lineage>
        <taxon>unclassified sequences</taxon>
        <taxon>metagenomes</taxon>
        <taxon>ecological metagenomes</taxon>
    </lineage>
</organism>
<evidence type="ECO:0000313" key="3">
    <source>
        <dbReference type="EMBL" id="CAB4706651.1"/>
    </source>
</evidence>
<protein>
    <submittedName>
        <fullName evidence="3">Unannotated protein</fullName>
    </submittedName>
</protein>
<feature type="region of interest" description="Disordered" evidence="1">
    <location>
        <begin position="1"/>
        <end position="20"/>
    </location>
</feature>
<dbReference type="EMBL" id="CAEZXR010000130">
    <property type="protein sequence ID" value="CAB4706651.1"/>
    <property type="molecule type" value="Genomic_DNA"/>
</dbReference>
<name>A0A6J6Q4D8_9ZZZZ</name>
<feature type="transmembrane region" description="Helical" evidence="2">
    <location>
        <begin position="23"/>
        <end position="43"/>
    </location>
</feature>
<evidence type="ECO:0000256" key="1">
    <source>
        <dbReference type="SAM" id="MobiDB-lite"/>
    </source>
</evidence>
<keyword evidence="2" id="KW-0472">Membrane</keyword>
<keyword evidence="2" id="KW-1133">Transmembrane helix</keyword>
<reference evidence="3" key="1">
    <citation type="submission" date="2020-05" db="EMBL/GenBank/DDBJ databases">
        <authorList>
            <person name="Chiriac C."/>
            <person name="Salcher M."/>
            <person name="Ghai R."/>
            <person name="Kavagutti S V."/>
        </authorList>
    </citation>
    <scope>NUCLEOTIDE SEQUENCE</scope>
</reference>
<sequence>MGHHGPVPTYEQPPADEPSESTLSLLTLVGGSDVLLGVVLLGIGLTKDIGALVVTGAILFCLGLAVSGWAILRRDRPARL</sequence>
<evidence type="ECO:0000256" key="2">
    <source>
        <dbReference type="SAM" id="Phobius"/>
    </source>
</evidence>
<feature type="transmembrane region" description="Helical" evidence="2">
    <location>
        <begin position="49"/>
        <end position="72"/>
    </location>
</feature>
<dbReference type="AlphaFoldDB" id="A0A6J6Q4D8"/>
<proteinExistence type="predicted"/>